<dbReference type="OrthoDB" id="1204at2759"/>
<sequence>MTSSAGKVLVYGGKGALGSNIVKFFRNKNWWVASIDMGPNSEADVNIVVTPSESWQDQNNTIQSKVAETLGHDKVDAILCVAGGWAGGNASSKDFIKNTDLVWKQSVWTSVIATSISSKYLKDGGLLLLTGAQGALTGSPGMIGYGLAKSAVHHLVKSLAEPKSGLPSQATVTAILPATLDTPMNRQFMPKADFSTWTPLETVSSYIFDWIQGKDRPSSGSLIKLITKDSRTECLPV</sequence>
<evidence type="ECO:0000313" key="14">
    <source>
        <dbReference type="EnsemblMetazoa" id="HelroP65590"/>
    </source>
</evidence>
<keyword evidence="15" id="KW-1185">Reference proteome</keyword>
<evidence type="ECO:0000313" key="15">
    <source>
        <dbReference type="Proteomes" id="UP000015101"/>
    </source>
</evidence>
<dbReference type="GO" id="GO:0004155">
    <property type="term" value="F:6,7-dihydropteridine reductase activity"/>
    <property type="evidence" value="ECO:0000318"/>
    <property type="project" value="GO_Central"/>
</dbReference>
<evidence type="ECO:0000256" key="3">
    <source>
        <dbReference type="ARBA" id="ARBA00022857"/>
    </source>
</evidence>
<evidence type="ECO:0000256" key="5">
    <source>
        <dbReference type="ARBA" id="ARBA00023007"/>
    </source>
</evidence>
<comment type="similarity">
    <text evidence="1">Belongs to the short-chain dehydrogenases/reductases (SDR) family.</text>
</comment>
<dbReference type="eggNOG" id="KOG4022">
    <property type="taxonomic scope" value="Eukaryota"/>
</dbReference>
<gene>
    <name evidence="14" type="primary">20213802</name>
    <name evidence="13" type="ORF">HELRODRAFT_65590</name>
</gene>
<dbReference type="FunFam" id="3.40.50.720:FF:000157">
    <property type="entry name" value="Quinoid dihydropteridine reductase"/>
    <property type="match status" value="1"/>
</dbReference>
<name>T1FYA4_HELRO</name>
<evidence type="ECO:0000313" key="13">
    <source>
        <dbReference type="EMBL" id="ESO02204.1"/>
    </source>
</evidence>
<keyword evidence="5" id="KW-0783">Tetrahydrobiopterin biosynthesis</keyword>
<keyword evidence="3" id="KW-0521">NADP</keyword>
<dbReference type="SUPFAM" id="SSF51735">
    <property type="entry name" value="NAD(P)-binding Rossmann-fold domains"/>
    <property type="match status" value="1"/>
</dbReference>
<dbReference type="GO" id="GO:0070402">
    <property type="term" value="F:NADPH binding"/>
    <property type="evidence" value="ECO:0000318"/>
    <property type="project" value="GO_Central"/>
</dbReference>
<comment type="subunit">
    <text evidence="2">Homodimer.</text>
</comment>
<keyword evidence="4" id="KW-0560">Oxidoreductase</keyword>
<dbReference type="GeneID" id="20213802"/>
<dbReference type="Proteomes" id="UP000015101">
    <property type="component" value="Unassembled WGS sequence"/>
</dbReference>
<dbReference type="GO" id="GO:0005737">
    <property type="term" value="C:cytoplasm"/>
    <property type="evidence" value="ECO:0000318"/>
    <property type="project" value="GO_Central"/>
</dbReference>
<evidence type="ECO:0000256" key="6">
    <source>
        <dbReference type="ARBA" id="ARBA00037099"/>
    </source>
</evidence>
<reference evidence="15" key="1">
    <citation type="submission" date="2012-12" db="EMBL/GenBank/DDBJ databases">
        <authorList>
            <person name="Hellsten U."/>
            <person name="Grimwood J."/>
            <person name="Chapman J.A."/>
            <person name="Shapiro H."/>
            <person name="Aerts A."/>
            <person name="Otillar R.P."/>
            <person name="Terry A.Y."/>
            <person name="Boore J.L."/>
            <person name="Simakov O."/>
            <person name="Marletaz F."/>
            <person name="Cho S.-J."/>
            <person name="Edsinger-Gonzales E."/>
            <person name="Havlak P."/>
            <person name="Kuo D.-H."/>
            <person name="Larsson T."/>
            <person name="Lv J."/>
            <person name="Arendt D."/>
            <person name="Savage R."/>
            <person name="Osoegawa K."/>
            <person name="de Jong P."/>
            <person name="Lindberg D.R."/>
            <person name="Seaver E.C."/>
            <person name="Weisblat D.A."/>
            <person name="Putnam N.H."/>
            <person name="Grigoriev I.V."/>
            <person name="Rokhsar D.S."/>
        </authorList>
    </citation>
    <scope>NUCLEOTIDE SEQUENCE</scope>
</reference>
<dbReference type="GO" id="GO:0006729">
    <property type="term" value="P:tetrahydrobiopterin biosynthetic process"/>
    <property type="evidence" value="ECO:0000318"/>
    <property type="project" value="GO_Central"/>
</dbReference>
<evidence type="ECO:0000256" key="4">
    <source>
        <dbReference type="ARBA" id="ARBA00023002"/>
    </source>
</evidence>
<dbReference type="GO" id="GO:0070404">
    <property type="term" value="F:NADH binding"/>
    <property type="evidence" value="ECO:0000318"/>
    <property type="project" value="GO_Central"/>
</dbReference>
<evidence type="ECO:0000256" key="10">
    <source>
        <dbReference type="ARBA" id="ARBA00042518"/>
    </source>
</evidence>
<dbReference type="PANTHER" id="PTHR15104">
    <property type="entry name" value="DIHYDROPTERIDINE REDUCTASE"/>
    <property type="match status" value="1"/>
</dbReference>
<dbReference type="EMBL" id="KB096742">
    <property type="protein sequence ID" value="ESO02204.1"/>
    <property type="molecule type" value="Genomic_DNA"/>
</dbReference>
<organism evidence="14 15">
    <name type="scientific">Helobdella robusta</name>
    <name type="common">Californian leech</name>
    <dbReference type="NCBI Taxonomy" id="6412"/>
    <lineage>
        <taxon>Eukaryota</taxon>
        <taxon>Metazoa</taxon>
        <taxon>Spiralia</taxon>
        <taxon>Lophotrochozoa</taxon>
        <taxon>Annelida</taxon>
        <taxon>Clitellata</taxon>
        <taxon>Hirudinea</taxon>
        <taxon>Rhynchobdellida</taxon>
        <taxon>Glossiphoniidae</taxon>
        <taxon>Helobdella</taxon>
    </lineage>
</organism>
<comment type="catalytic activity">
    <reaction evidence="12">
        <text>5,6,7,8-tetrahydropteridine + NAD(+) = 6,7-dihydropteridine + NADH + H(+)</text>
        <dbReference type="Rhea" id="RHEA:17869"/>
        <dbReference type="ChEBI" id="CHEBI:15378"/>
        <dbReference type="ChEBI" id="CHEBI:28889"/>
        <dbReference type="ChEBI" id="CHEBI:30156"/>
        <dbReference type="ChEBI" id="CHEBI:57540"/>
        <dbReference type="ChEBI" id="CHEBI:57945"/>
        <dbReference type="EC" id="1.5.1.34"/>
    </reaction>
    <physiologicalReaction direction="right-to-left" evidence="12">
        <dbReference type="Rhea" id="RHEA:17871"/>
    </physiologicalReaction>
</comment>
<evidence type="ECO:0000256" key="8">
    <source>
        <dbReference type="ARBA" id="ARBA00039520"/>
    </source>
</evidence>
<dbReference type="HOGENOM" id="CLU_010194_22_0_1"/>
<proteinExistence type="inferred from homology"/>
<dbReference type="AlphaFoldDB" id="T1FYA4"/>
<comment type="function">
    <text evidence="6">Catalyzes the conversion of quinonoid dihydrobiopterin into tetrahydrobiopterin.</text>
</comment>
<accession>T1FYA4</accession>
<evidence type="ECO:0000256" key="7">
    <source>
        <dbReference type="ARBA" id="ARBA00039153"/>
    </source>
</evidence>
<dbReference type="GO" id="GO:0006559">
    <property type="term" value="P:L-phenylalanine catabolic process"/>
    <property type="evidence" value="ECO:0000318"/>
    <property type="project" value="GO_Central"/>
</dbReference>
<dbReference type="Gene3D" id="3.40.50.720">
    <property type="entry name" value="NAD(P)-binding Rossmann-like Domain"/>
    <property type="match status" value="1"/>
</dbReference>
<dbReference type="InterPro" id="IPR002347">
    <property type="entry name" value="SDR_fam"/>
</dbReference>
<dbReference type="EnsemblMetazoa" id="HelroT65590">
    <property type="protein sequence ID" value="HelroP65590"/>
    <property type="gene ID" value="HelroG65590"/>
</dbReference>
<reference evidence="14" key="3">
    <citation type="submission" date="2015-06" db="UniProtKB">
        <authorList>
            <consortium name="EnsemblMetazoa"/>
        </authorList>
    </citation>
    <scope>IDENTIFICATION</scope>
</reference>
<evidence type="ECO:0000256" key="11">
    <source>
        <dbReference type="ARBA" id="ARBA00047429"/>
    </source>
</evidence>
<dbReference type="InParanoid" id="T1FYA4"/>
<protein>
    <recommendedName>
        <fullName evidence="8">Dihydropteridine reductase</fullName>
        <ecNumber evidence="7">1.5.1.34</ecNumber>
    </recommendedName>
    <alternativeName>
        <fullName evidence="10">HDHPR</fullName>
    </alternativeName>
    <alternativeName>
        <fullName evidence="9">Quinoid dihydropteridine reductase</fullName>
    </alternativeName>
</protein>
<reference evidence="13 15" key="2">
    <citation type="journal article" date="2013" name="Nature">
        <title>Insights into bilaterian evolution from three spiralian genomes.</title>
        <authorList>
            <person name="Simakov O."/>
            <person name="Marletaz F."/>
            <person name="Cho S.J."/>
            <person name="Edsinger-Gonzales E."/>
            <person name="Havlak P."/>
            <person name="Hellsten U."/>
            <person name="Kuo D.H."/>
            <person name="Larsson T."/>
            <person name="Lv J."/>
            <person name="Arendt D."/>
            <person name="Savage R."/>
            <person name="Osoegawa K."/>
            <person name="de Jong P."/>
            <person name="Grimwood J."/>
            <person name="Chapman J.A."/>
            <person name="Shapiro H."/>
            <person name="Aerts A."/>
            <person name="Otillar R.P."/>
            <person name="Terry A.Y."/>
            <person name="Boore J.L."/>
            <person name="Grigoriev I.V."/>
            <person name="Lindberg D.R."/>
            <person name="Seaver E.C."/>
            <person name="Weisblat D.A."/>
            <person name="Putnam N.H."/>
            <person name="Rokhsar D.S."/>
        </authorList>
    </citation>
    <scope>NUCLEOTIDE SEQUENCE</scope>
</reference>
<dbReference type="STRING" id="6412.T1FYA4"/>
<dbReference type="OMA" id="KNYWVGS"/>
<dbReference type="Pfam" id="PF00106">
    <property type="entry name" value="adh_short"/>
    <property type="match status" value="1"/>
</dbReference>
<dbReference type="FunCoup" id="T1FYA4">
    <property type="interactions" value="906"/>
</dbReference>
<evidence type="ECO:0000256" key="9">
    <source>
        <dbReference type="ARBA" id="ARBA00041348"/>
    </source>
</evidence>
<dbReference type="EMBL" id="AMQM01000821">
    <property type="status" value="NOT_ANNOTATED_CDS"/>
    <property type="molecule type" value="Genomic_DNA"/>
</dbReference>
<dbReference type="RefSeq" id="XP_009019612.1">
    <property type="nucleotide sequence ID" value="XM_009021364.1"/>
</dbReference>
<dbReference type="CDD" id="cd05334">
    <property type="entry name" value="DHPR_SDR_c_like"/>
    <property type="match status" value="1"/>
</dbReference>
<dbReference type="CTD" id="20213802"/>
<dbReference type="KEGG" id="hro:HELRODRAFT_65590"/>
<dbReference type="EC" id="1.5.1.34" evidence="7"/>
<evidence type="ECO:0000256" key="2">
    <source>
        <dbReference type="ARBA" id="ARBA00011738"/>
    </source>
</evidence>
<dbReference type="PANTHER" id="PTHR15104:SF0">
    <property type="entry name" value="DIHYDROPTERIDINE REDUCTASE"/>
    <property type="match status" value="1"/>
</dbReference>
<dbReference type="InterPro" id="IPR036291">
    <property type="entry name" value="NAD(P)-bd_dom_sf"/>
</dbReference>
<dbReference type="PRINTS" id="PR00081">
    <property type="entry name" value="GDHRDH"/>
</dbReference>
<comment type="catalytic activity">
    <reaction evidence="11">
        <text>5,6,7,8-tetrahydropteridine + NADP(+) = 6,7-dihydropteridine + NADPH + H(+)</text>
        <dbReference type="Rhea" id="RHEA:17865"/>
        <dbReference type="ChEBI" id="CHEBI:15378"/>
        <dbReference type="ChEBI" id="CHEBI:28889"/>
        <dbReference type="ChEBI" id="CHEBI:30156"/>
        <dbReference type="ChEBI" id="CHEBI:57783"/>
        <dbReference type="ChEBI" id="CHEBI:58349"/>
        <dbReference type="EC" id="1.5.1.34"/>
    </reaction>
    <physiologicalReaction direction="right-to-left" evidence="11">
        <dbReference type="Rhea" id="RHEA:17867"/>
    </physiologicalReaction>
</comment>
<evidence type="ECO:0000256" key="12">
    <source>
        <dbReference type="ARBA" id="ARBA00047536"/>
    </source>
</evidence>
<evidence type="ECO:0000256" key="1">
    <source>
        <dbReference type="ARBA" id="ARBA00006484"/>
    </source>
</evidence>